<evidence type="ECO:0000259" key="3">
    <source>
        <dbReference type="Pfam" id="PF18962"/>
    </source>
</evidence>
<dbReference type="NCBIfam" id="TIGR04183">
    <property type="entry name" value="Por_Secre_tail"/>
    <property type="match status" value="1"/>
</dbReference>
<feature type="signal peptide" evidence="2">
    <location>
        <begin position="1"/>
        <end position="27"/>
    </location>
</feature>
<comment type="caution">
    <text evidence="4">The sequence shown here is derived from an EMBL/GenBank/DDBJ whole genome shotgun (WGS) entry which is preliminary data.</text>
</comment>
<feature type="chain" id="PRO_5045924810" evidence="2">
    <location>
        <begin position="28"/>
        <end position="192"/>
    </location>
</feature>
<proteinExistence type="predicted"/>
<name>A0ABU3DYM6_9FLAO</name>
<reference evidence="4 5" key="1">
    <citation type="submission" date="2023-09" db="EMBL/GenBank/DDBJ databases">
        <authorList>
            <person name="Rey-Velasco X."/>
        </authorList>
    </citation>
    <scope>NUCLEOTIDE SEQUENCE [LARGE SCALE GENOMIC DNA]</scope>
    <source>
        <strain evidence="4 5">F188</strain>
    </source>
</reference>
<evidence type="ECO:0000256" key="2">
    <source>
        <dbReference type="SAM" id="SignalP"/>
    </source>
</evidence>
<gene>
    <name evidence="4" type="ORF">RM549_03455</name>
</gene>
<keyword evidence="1 2" id="KW-0732">Signal</keyword>
<dbReference type="RefSeq" id="WP_311681274.1">
    <property type="nucleotide sequence ID" value="NZ_JAVRHM010000002.1"/>
</dbReference>
<evidence type="ECO:0000256" key="1">
    <source>
        <dbReference type="ARBA" id="ARBA00022729"/>
    </source>
</evidence>
<evidence type="ECO:0000313" key="5">
    <source>
        <dbReference type="Proteomes" id="UP001261624"/>
    </source>
</evidence>
<organism evidence="4 5">
    <name type="scientific">Autumnicola patrickiae</name>
    <dbReference type="NCBI Taxonomy" id="3075591"/>
    <lineage>
        <taxon>Bacteria</taxon>
        <taxon>Pseudomonadati</taxon>
        <taxon>Bacteroidota</taxon>
        <taxon>Flavobacteriia</taxon>
        <taxon>Flavobacteriales</taxon>
        <taxon>Flavobacteriaceae</taxon>
        <taxon>Autumnicola</taxon>
    </lineage>
</organism>
<keyword evidence="5" id="KW-1185">Reference proteome</keyword>
<dbReference type="Proteomes" id="UP001261624">
    <property type="component" value="Unassembled WGS sequence"/>
</dbReference>
<dbReference type="EMBL" id="JAVRHM010000002">
    <property type="protein sequence ID" value="MDT0688823.1"/>
    <property type="molecule type" value="Genomic_DNA"/>
</dbReference>
<dbReference type="InterPro" id="IPR026444">
    <property type="entry name" value="Secre_tail"/>
</dbReference>
<evidence type="ECO:0000313" key="4">
    <source>
        <dbReference type="EMBL" id="MDT0688823.1"/>
    </source>
</evidence>
<protein>
    <submittedName>
        <fullName evidence="4">T9SS type A sorting domain-containing protein</fullName>
    </submittedName>
</protein>
<sequence length="192" mass="21437">MSNLPLTLLMKYLSLLLILFLPHVIQAQEEQPEANPGYTIHNVIVPSGGDANGDGGSVAFTLGQVFYLTYEDTDNSINEGIQQPFLNASEEVPAVVDESNPPGDETDKNLPPSIEVIAYPNPMTEFFIIEISNFKAEGYSYQFFDLHGRLLELGPIENRRTKISPSNLGSAMYILKVFKQNKNIKTFKILKR</sequence>
<accession>A0ABU3DYM6</accession>
<dbReference type="Pfam" id="PF18962">
    <property type="entry name" value="Por_Secre_tail"/>
    <property type="match status" value="1"/>
</dbReference>
<feature type="domain" description="Secretion system C-terminal sorting" evidence="3">
    <location>
        <begin position="119"/>
        <end position="187"/>
    </location>
</feature>